<keyword evidence="6" id="KW-1003">Cell membrane</keyword>
<dbReference type="OrthoDB" id="201595at2759"/>
<comment type="similarity">
    <text evidence="5 6">Belongs to the anion channel-forming bestrophin (TC 1.A.46) family. Calcium-sensitive chloride channel subfamily.</text>
</comment>
<keyword evidence="6" id="KW-0869">Chloride channel</keyword>
<keyword evidence="8" id="KW-1185">Reference proteome</keyword>
<dbReference type="AlphaFoldDB" id="A0A8S1F3W3"/>
<evidence type="ECO:0000313" key="8">
    <source>
        <dbReference type="Proteomes" id="UP000494206"/>
    </source>
</evidence>
<dbReference type="PANTHER" id="PTHR10736:SF0">
    <property type="entry name" value="BESTROPHIN HOMOLOG"/>
    <property type="match status" value="1"/>
</dbReference>
<dbReference type="Pfam" id="PF01062">
    <property type="entry name" value="Bestrophin"/>
    <property type="match status" value="1"/>
</dbReference>
<evidence type="ECO:0000313" key="7">
    <source>
        <dbReference type="EMBL" id="CAB3406807.1"/>
    </source>
</evidence>
<keyword evidence="6" id="KW-0407">Ion channel</keyword>
<keyword evidence="4 6" id="KW-0472">Membrane</keyword>
<evidence type="ECO:0000256" key="5">
    <source>
        <dbReference type="ARBA" id="ARBA00034769"/>
    </source>
</evidence>
<organism evidence="7 8">
    <name type="scientific">Caenorhabditis bovis</name>
    <dbReference type="NCBI Taxonomy" id="2654633"/>
    <lineage>
        <taxon>Eukaryota</taxon>
        <taxon>Metazoa</taxon>
        <taxon>Ecdysozoa</taxon>
        <taxon>Nematoda</taxon>
        <taxon>Chromadorea</taxon>
        <taxon>Rhabditida</taxon>
        <taxon>Rhabditina</taxon>
        <taxon>Rhabditomorpha</taxon>
        <taxon>Rhabditoidea</taxon>
        <taxon>Rhabditidae</taxon>
        <taxon>Peloderinae</taxon>
        <taxon>Caenorhabditis</taxon>
    </lineage>
</organism>
<protein>
    <recommendedName>
        <fullName evidence="6">Bestrophin homolog</fullName>
    </recommendedName>
</protein>
<keyword evidence="6" id="KW-0813">Transport</keyword>
<evidence type="ECO:0000256" key="4">
    <source>
        <dbReference type="ARBA" id="ARBA00023136"/>
    </source>
</evidence>
<evidence type="ECO:0000256" key="1">
    <source>
        <dbReference type="ARBA" id="ARBA00004141"/>
    </source>
</evidence>
<dbReference type="GO" id="GO:0034707">
    <property type="term" value="C:chloride channel complex"/>
    <property type="evidence" value="ECO:0007669"/>
    <property type="project" value="UniProtKB-KW"/>
</dbReference>
<comment type="subcellular location">
    <subcellularLocation>
        <location evidence="6">Cell membrane</location>
        <topology evidence="6">Multi-pass membrane protein</topology>
    </subcellularLocation>
    <subcellularLocation>
        <location evidence="1">Membrane</location>
        <topology evidence="1">Multi-pass membrane protein</topology>
    </subcellularLocation>
</comment>
<accession>A0A8S1F3W3</accession>
<comment type="function">
    <text evidence="6">Forms chloride channels.</text>
</comment>
<feature type="transmembrane region" description="Helical" evidence="6">
    <location>
        <begin position="36"/>
        <end position="54"/>
    </location>
</feature>
<feature type="transmembrane region" description="Helical" evidence="6">
    <location>
        <begin position="242"/>
        <end position="263"/>
    </location>
</feature>
<keyword evidence="3 6" id="KW-1133">Transmembrane helix</keyword>
<dbReference type="InterPro" id="IPR021134">
    <property type="entry name" value="Bestrophin-like"/>
</dbReference>
<keyword evidence="6" id="KW-0406">Ion transport</keyword>
<evidence type="ECO:0000256" key="6">
    <source>
        <dbReference type="RuleBase" id="RU363126"/>
    </source>
</evidence>
<dbReference type="Proteomes" id="UP000494206">
    <property type="component" value="Unassembled WGS sequence"/>
</dbReference>
<keyword evidence="2 6" id="KW-0812">Transmembrane</keyword>
<evidence type="ECO:0000256" key="2">
    <source>
        <dbReference type="ARBA" id="ARBA00022692"/>
    </source>
</evidence>
<sequence length="369" mass="42832">MSVNYSLAAATTTGWSILRVLVLWKGSLWKLVWREMLFWALLFAGVNLSYYYGIRNTSAESTYMSILKIVQEIPLDGTMINAFFGWSETYKLLIWPENIAYLFQQHFNEKAISRKEAKMLKSTICRYLIAFYILVFRDVSTEVRQWFPTLDHFVECNILTNNELKIIKSSRMSENDCKYWVPLDWIALLLKKRYARKYIFDAKGKRVRNMKVGIMTDVGFGDFMAELCRLRGKVSDILSYDWVPLPLALVQTCTVFVYSTLILSSFKMQFRLVNVPSSASMLHEMFVESISTLPINILYLSFLRISQVVINPFGMDDDDFETPYLIERHFNVLQEILCKEHEVSETMGLSCMDQEAAHLGHTLASAMLK</sequence>
<keyword evidence="6" id="KW-0868">Chloride</keyword>
<dbReference type="GO" id="GO:0005886">
    <property type="term" value="C:plasma membrane"/>
    <property type="evidence" value="ECO:0007669"/>
    <property type="project" value="UniProtKB-SubCell"/>
</dbReference>
<dbReference type="EMBL" id="CADEPM010000005">
    <property type="protein sequence ID" value="CAB3406807.1"/>
    <property type="molecule type" value="Genomic_DNA"/>
</dbReference>
<comment type="caution">
    <text evidence="7">The sequence shown here is derived from an EMBL/GenBank/DDBJ whole genome shotgun (WGS) entry which is preliminary data.</text>
</comment>
<feature type="transmembrane region" description="Helical" evidence="6">
    <location>
        <begin position="6"/>
        <end position="24"/>
    </location>
</feature>
<reference evidence="7 8" key="1">
    <citation type="submission" date="2020-04" db="EMBL/GenBank/DDBJ databases">
        <authorList>
            <person name="Laetsch R D."/>
            <person name="Stevens L."/>
            <person name="Kumar S."/>
            <person name="Blaxter L. M."/>
        </authorList>
    </citation>
    <scope>NUCLEOTIDE SEQUENCE [LARGE SCALE GENOMIC DNA]</scope>
</reference>
<dbReference type="GO" id="GO:0005254">
    <property type="term" value="F:chloride channel activity"/>
    <property type="evidence" value="ECO:0007669"/>
    <property type="project" value="UniProtKB-KW"/>
</dbReference>
<gene>
    <name evidence="7" type="ORF">CBOVIS_LOCUS8826</name>
</gene>
<proteinExistence type="inferred from homology"/>
<dbReference type="InterPro" id="IPR000615">
    <property type="entry name" value="Bestrophin"/>
</dbReference>
<dbReference type="PANTHER" id="PTHR10736">
    <property type="entry name" value="BESTROPHIN"/>
    <property type="match status" value="1"/>
</dbReference>
<name>A0A8S1F3W3_9PELO</name>
<evidence type="ECO:0000256" key="3">
    <source>
        <dbReference type="ARBA" id="ARBA00022989"/>
    </source>
</evidence>